<feature type="compositionally biased region" description="Basic and acidic residues" evidence="1">
    <location>
        <begin position="366"/>
        <end position="390"/>
    </location>
</feature>
<evidence type="ECO:0000313" key="2">
    <source>
        <dbReference type="EMBL" id="GIL80486.1"/>
    </source>
</evidence>
<proteinExistence type="predicted"/>
<dbReference type="AlphaFoldDB" id="A0A8J4CDQ3"/>
<feature type="region of interest" description="Disordered" evidence="1">
    <location>
        <begin position="366"/>
        <end position="438"/>
    </location>
</feature>
<evidence type="ECO:0000256" key="1">
    <source>
        <dbReference type="SAM" id="MobiDB-lite"/>
    </source>
</evidence>
<protein>
    <submittedName>
        <fullName evidence="2">Uncharacterized protein</fullName>
    </submittedName>
</protein>
<feature type="region of interest" description="Disordered" evidence="1">
    <location>
        <begin position="22"/>
        <end position="63"/>
    </location>
</feature>
<gene>
    <name evidence="2" type="ORF">Vretifemale_9675</name>
    <name evidence="3" type="ORF">Vretimale_16082</name>
</gene>
<dbReference type="EMBL" id="BNCP01000019">
    <property type="protein sequence ID" value="GIL80486.1"/>
    <property type="molecule type" value="Genomic_DNA"/>
</dbReference>
<organism evidence="2 4">
    <name type="scientific">Volvox reticuliferus</name>
    <dbReference type="NCBI Taxonomy" id="1737510"/>
    <lineage>
        <taxon>Eukaryota</taxon>
        <taxon>Viridiplantae</taxon>
        <taxon>Chlorophyta</taxon>
        <taxon>core chlorophytes</taxon>
        <taxon>Chlorophyceae</taxon>
        <taxon>CS clade</taxon>
        <taxon>Chlamydomonadales</taxon>
        <taxon>Volvocaceae</taxon>
        <taxon>Volvox</taxon>
    </lineage>
</organism>
<dbReference type="Proteomes" id="UP000722791">
    <property type="component" value="Unassembled WGS sequence"/>
</dbReference>
<feature type="region of interest" description="Disordered" evidence="1">
    <location>
        <begin position="283"/>
        <end position="304"/>
    </location>
</feature>
<name>A0A8J4CDQ3_9CHLO</name>
<evidence type="ECO:0000313" key="3">
    <source>
        <dbReference type="EMBL" id="GIM12847.1"/>
    </source>
</evidence>
<feature type="compositionally biased region" description="Polar residues" evidence="1">
    <location>
        <begin position="428"/>
        <end position="438"/>
    </location>
</feature>
<evidence type="ECO:0000313" key="4">
    <source>
        <dbReference type="Proteomes" id="UP000747110"/>
    </source>
</evidence>
<comment type="caution">
    <text evidence="2">The sequence shown here is derived from an EMBL/GenBank/DDBJ whole genome shotgun (WGS) entry which is preliminary data.</text>
</comment>
<dbReference type="EMBL" id="BNCQ01000045">
    <property type="protein sequence ID" value="GIM12847.1"/>
    <property type="molecule type" value="Genomic_DNA"/>
</dbReference>
<feature type="region of interest" description="Disordered" evidence="1">
    <location>
        <begin position="259"/>
        <end position="278"/>
    </location>
</feature>
<dbReference type="Proteomes" id="UP000747110">
    <property type="component" value="Unassembled WGS sequence"/>
</dbReference>
<keyword evidence="4" id="KW-1185">Reference proteome</keyword>
<feature type="compositionally biased region" description="Low complexity" evidence="1">
    <location>
        <begin position="35"/>
        <end position="49"/>
    </location>
</feature>
<feature type="compositionally biased region" description="Low complexity" evidence="1">
    <location>
        <begin position="260"/>
        <end position="275"/>
    </location>
</feature>
<sequence>MKLNSATEHQSLELSSLVRACDDAPSGSRTYARGLSSRRLTPLRRPSTSGTLDDSTSKFPNPPLCPTVTEQLPGFVHSPKMACAGKAAVNGQDSCNQDKSLVLKSALGSAAPGALGEPAALEKQSSDVMGRCGTQHSLQVCTTEQRPGAPFTFPVMESEAALKTEAGPRKLPACFGTALATAAAPTASSANNCKLWDRAALKPLAVAVVTENMVKTDSPGAGASTSSAEPDAGRLLGCGAGNPATHSVYASRFISAQQHNSSDGNSIGNSSSSSNATFDITTASRRSVSGRSIPLEGDGPCSNKERILHPELRVLGPLRWRRGEAEEEGDIISMYCAEINRSLMEEQARCRRLAQKAGRRLERKLNEARQRAAEQMRQKKDGKQGRRETDGLGVDEQFLRLSPQPRWEEVADEDAGTRATIPAGQAPPASNNGWLLTQ</sequence>
<reference evidence="2" key="1">
    <citation type="journal article" date="2021" name="Proc. Natl. Acad. Sci. U.S.A.">
        <title>Three genomes in the algal genus Volvox reveal the fate of a haploid sex-determining region after a transition to homothallism.</title>
        <authorList>
            <person name="Yamamoto K."/>
            <person name="Hamaji T."/>
            <person name="Kawai-Toyooka H."/>
            <person name="Matsuzaki R."/>
            <person name="Takahashi F."/>
            <person name="Nishimura Y."/>
            <person name="Kawachi M."/>
            <person name="Noguchi H."/>
            <person name="Minakuchi Y."/>
            <person name="Umen J.G."/>
            <person name="Toyoda A."/>
            <person name="Nozaki H."/>
        </authorList>
    </citation>
    <scope>NUCLEOTIDE SEQUENCE</scope>
    <source>
        <strain evidence="3">NIES-3785</strain>
        <strain evidence="2">NIES-3786</strain>
    </source>
</reference>
<feature type="compositionally biased region" description="Polar residues" evidence="1">
    <location>
        <begin position="50"/>
        <end position="59"/>
    </location>
</feature>
<accession>A0A8J4CDQ3</accession>